<evidence type="ECO:0000256" key="1">
    <source>
        <dbReference type="ARBA" id="ARBA00022737"/>
    </source>
</evidence>
<comment type="caution">
    <text evidence="4">The sequence shown here is derived from an EMBL/GenBank/DDBJ whole genome shotgun (WGS) entry which is preliminary data.</text>
</comment>
<dbReference type="InterPro" id="IPR050708">
    <property type="entry name" value="T6SS_VgrG/RHS"/>
</dbReference>
<dbReference type="Gene3D" id="2.180.10.10">
    <property type="entry name" value="RHS repeat-associated core"/>
    <property type="match status" value="1"/>
</dbReference>
<dbReference type="PANTHER" id="PTHR32305:SF15">
    <property type="entry name" value="PROTEIN RHSA-RELATED"/>
    <property type="match status" value="1"/>
</dbReference>
<feature type="region of interest" description="Disordered" evidence="2">
    <location>
        <begin position="2550"/>
        <end position="2572"/>
    </location>
</feature>
<dbReference type="RefSeq" id="WP_386719058.1">
    <property type="nucleotide sequence ID" value="NZ_JBHRSZ010000004.1"/>
</dbReference>
<dbReference type="InterPro" id="IPR056823">
    <property type="entry name" value="TEN-like_YD-shell"/>
</dbReference>
<name>A0ABV7HAY3_9GAMM</name>
<dbReference type="PANTHER" id="PTHR32305">
    <property type="match status" value="1"/>
</dbReference>
<proteinExistence type="predicted"/>
<reference evidence="5" key="1">
    <citation type="journal article" date="2019" name="Int. J. Syst. Evol. Microbiol.">
        <title>The Global Catalogue of Microorganisms (GCM) 10K type strain sequencing project: providing services to taxonomists for standard genome sequencing and annotation.</title>
        <authorList>
            <consortium name="The Broad Institute Genomics Platform"/>
            <consortium name="The Broad Institute Genome Sequencing Center for Infectious Disease"/>
            <person name="Wu L."/>
            <person name="Ma J."/>
        </authorList>
    </citation>
    <scope>NUCLEOTIDE SEQUENCE [LARGE SCALE GENOMIC DNA]</scope>
    <source>
        <strain evidence="5">KCTC 52438</strain>
    </source>
</reference>
<protein>
    <submittedName>
        <fullName evidence="4">RHS repeat domain-containing protein</fullName>
    </submittedName>
</protein>
<accession>A0ABV7HAY3</accession>
<dbReference type="Proteomes" id="UP001595476">
    <property type="component" value="Unassembled WGS sequence"/>
</dbReference>
<organism evidence="4 5">
    <name type="scientific">Litoribrevibacter euphylliae</name>
    <dbReference type="NCBI Taxonomy" id="1834034"/>
    <lineage>
        <taxon>Bacteria</taxon>
        <taxon>Pseudomonadati</taxon>
        <taxon>Pseudomonadota</taxon>
        <taxon>Gammaproteobacteria</taxon>
        <taxon>Oceanospirillales</taxon>
        <taxon>Oceanospirillaceae</taxon>
        <taxon>Litoribrevibacter</taxon>
    </lineage>
</organism>
<keyword evidence="5" id="KW-1185">Reference proteome</keyword>
<feature type="domain" description="Teneurin-like YD-shell" evidence="3">
    <location>
        <begin position="2196"/>
        <end position="2461"/>
    </location>
</feature>
<gene>
    <name evidence="4" type="ORF">ACFOEK_08350</name>
</gene>
<dbReference type="NCBIfam" id="TIGR03696">
    <property type="entry name" value="Rhs_assc_core"/>
    <property type="match status" value="1"/>
</dbReference>
<keyword evidence="1" id="KW-0677">Repeat</keyword>
<sequence>MTTSTTQSPPIRNGQMGTSGAASIAKSVNLFRGDVNLTQSLVSLPGPSDAMSVSVAIQYQSNVALKALQNNAQAPTSVIGLGWSLPLTYIERSTDLSPVASTRQYTLYDNGSANQLVRQSWMPMLFTISDAQSCGLVDGGTVPDIIQSQFLANGLALSSTTKTQLIASNKWWFADDKLQQEYTLVISDDENTLYVHDGGEIYQATNYNFEKILYYPGYERWVIVSVHGVRKSFGGQIADNANGYAQSVGNSIRWEVWKRSPSGQPLGFCTVANEGAANQVQVAAAWYCCQIQDRYGNTITCSYNTWTPDATTHIVQESEQLLGEGGLPYTTAMYIGKIVDATGHTITFDYKPKVWSNDIREYVDPHNNGVTPPDDNTTPRTGPSNYQTPYETFSLYAIKVKHTNASQNMFEIKFSHDVKNVTNYTGDLERDTYKRFLNYIEQNSNAGPVLPRIKFTYDQTPQDPHNPSESHQVGALLTQQAAQGALTTYKYERESYDVLQRTAVLDPSPQSPQPAQLDGASPRVYFGPDYSATLFTNPSSTGMSLQIDTWDGRWITWNPNPPSALLDNGTVRIDTLAVFAAQDFVAISFFNSDWQFRVYAFQRDPSQPGQWQFASIYDPDTNNVQTIAVDKPLEYPAQAELYGGTSFFSVLQTYSGDWSVAGYVDTFTYDWARGQLVRSQIQLSGFAWAVTSENYLGLLTTDGKLTIHTVDEMSQWTSHAPVNIDIQVDDAARLAMTGGSHVIAISLLNSTTDVETIFQPTIVEWDAGYAIQVHPFESATTRTFNGQFLSWSPVVVEDTLVGICGHVYRTSASGWEQRDDLVPDNDSPITQSYAYGADFAVRLAATQQGTVYSVSVLSYDASIGVSENWSLWEQPDSNSNDVNALNQTVDAQVSVNGSDWLVIGPLVYFRRAANNWGDVLEQPAAYNIWDANPDTNFISSSLINQGPDFITYGTGTGEVRQLRILRLLNGEVLDDTLYSDERLIDNPSYGMGAPGNQMFVSFSSNDTSFDSATSVTLHKFAAGNVTGPIHHYPVTQITSDDGINEPFVSTIYRDTSTVGCDASGSVVQYYASSVYIGSETTTANGLGWFEQMYYNGMAERTGTDYYRQLDGMLIRTQVFEQLASGQNPPMPVYSKTLSYDVYTQVATSPTSGSIQLRGSVAFPTQTTILSNDVTTVTTTDYENPNGLPFNGQKLTQQRDQTAHGTAETYTRTYRYVQQVGEQPSIAIGAIADVAQIMDTRSTSAGTTVLQTQATTRIGFKSAVPVDKGDVITPAPDAKWLAYGTANAFDFASYRTNQTPPAGWRSAQRLTGRTSTGQFYSAQDPMGTNYVQLWDDSEQLMMASFVDAEPEQCAYIGFQSYKERSGWTSTPTQVYDNQVAYSGVQSGRFDPSSSISSPTTSTVAGKMMIGIRSHIQQGDNGTPQTGAPQLELSYTPPSGSATVTTQDIEHDSEDWVYTLLTIDTEAGGSLEVTFSNNSNVIVWLDMIVIAPFKSAVTLTTYDPTTHVLLTTQDASGRATRSTLTAWGANGFTMTPDSQPQSISVAGVVQPRVSNGKLNLTHPSCTVTVQSAGGGSIETFRDQAGWQNRWHVSSGFWGRDDGSIVNSKDSGSLMYRHPPAGDSTALYVEPDLSNKQTFGLVLGGIKIQWDGTNSNYSSSNGWIPLLSPSNYAQQWLAVLHHGHMYFFADGQLIFSEACESTDQTISISTGNGPVTLRNLTVASGIRMGVSYADANGNAIQSHQLLEDDSLMSGRVFDQLGRQLATSRVVKGSQVSSKRMAFNPNLIDARTFVTNTQALNNDDTWAMSGDVATNYPTDNDYPYYGIRFERSVRSKRKEVGCPGNEHGINLDGSSSTLIDLGATSANEGVTEGDRSISVYRAQGTDVQVHGEAARDHLNRLVGAKWEDATGDTLIEYGMTRSYADTNGPETSAKLKLPQFFAASEEAMQQSRAFDGSGNVIEMSDPDSGTTQLVYDAMNRLRFTIPSVSGNEQAFVLYTKFDRLGRELERGRLDGSYTRETLQNHADDLTWPSSGQQITVVSTFDGDGSDSKAVGLLTTATTTTIAEDGSSCVVKETYTYTSNGLPDTVVQTVSGIAEHNAQISYGYNSLGEVTTVTLPGGAGVSKLFYSYDGLGRTSTIGKTNGGSEFASFTYTPDGAISTAQGSDFWTTQYAYDPKNPNLPATITGTHKKLAGNTVITSTYNIDSSMHSREVSSPIAGVPQISETFGYDDLRRLKTVTSSGGDNSTYTLDANGNITQVNDASGTTAMPRATGSNQIGVLTPPSGTGNPFVYDARGQLTQDNSRKFTYDESISRPITIQTLDQQTSVQFGYGSQRQRAVKVSSTGSPQPQTSTQIYLSGGLPQSWIIYRNGDWYVDINGPTGRLMTLVNGTPVVSLTDLTGSVWATFDANGLQDSASYGPYGESNSDSSMMYRYQGHEWDSEIGLYNFAARLYDPETRRFTTPDPMRQLATPYAFASSNPLMLVDPTGEMSIWAEVLVGAALTATFVAGAVLTGGAADTGLAALLGADAAETGAEAGTAGAAAELGSDAGVDSSVDISAEGGDSSGAIGGEESGGEIQAGVSASQSAWATLPSANTVAQTITGVSGAALMGGSLNTQQYLLFHPASATWAGVGIHFGTGAASGVIGYGLAAAAAAGTAYAIVATVGEDAVSSAVSTGIKIATDVTISTGVNMTQKVVTNKILGNPLCDGLGKAALAGAVQGGIGEIAGESATTKSESKVCGGKVAMVIFASENVNAITDSLALGAKTQASATPSCVGPSAAWQQS</sequence>
<dbReference type="InterPro" id="IPR022385">
    <property type="entry name" value="Rhs_assc_core"/>
</dbReference>
<evidence type="ECO:0000313" key="4">
    <source>
        <dbReference type="EMBL" id="MFC3151035.1"/>
    </source>
</evidence>
<evidence type="ECO:0000256" key="2">
    <source>
        <dbReference type="SAM" id="MobiDB-lite"/>
    </source>
</evidence>
<evidence type="ECO:0000313" key="5">
    <source>
        <dbReference type="Proteomes" id="UP001595476"/>
    </source>
</evidence>
<dbReference type="Pfam" id="PF25023">
    <property type="entry name" value="TEN_YD-shell"/>
    <property type="match status" value="1"/>
</dbReference>
<evidence type="ECO:0000259" key="3">
    <source>
        <dbReference type="Pfam" id="PF25023"/>
    </source>
</evidence>
<dbReference type="EMBL" id="JBHRSZ010000004">
    <property type="protein sequence ID" value="MFC3151035.1"/>
    <property type="molecule type" value="Genomic_DNA"/>
</dbReference>
<feature type="compositionally biased region" description="Gly residues" evidence="2">
    <location>
        <begin position="2560"/>
        <end position="2569"/>
    </location>
</feature>